<dbReference type="GO" id="GO:0006753">
    <property type="term" value="P:nucleoside phosphate metabolic process"/>
    <property type="evidence" value="ECO:0007669"/>
    <property type="project" value="TreeGrafter"/>
</dbReference>
<dbReference type="Proteomes" id="UP000324646">
    <property type="component" value="Chromosome"/>
</dbReference>
<dbReference type="AlphaFoldDB" id="A0A5C0SAL7"/>
<dbReference type="SUPFAM" id="SSF55811">
    <property type="entry name" value="Nudix"/>
    <property type="match status" value="1"/>
</dbReference>
<dbReference type="Pfam" id="PF00293">
    <property type="entry name" value="NUDIX"/>
    <property type="match status" value="1"/>
</dbReference>
<dbReference type="GO" id="GO:0016787">
    <property type="term" value="F:hydrolase activity"/>
    <property type="evidence" value="ECO:0007669"/>
    <property type="project" value="UniProtKB-KW"/>
</dbReference>
<protein>
    <submittedName>
        <fullName evidence="4">NUDIX hydrolase</fullName>
    </submittedName>
</protein>
<comment type="cofactor">
    <cofactor evidence="1">
        <name>Mg(2+)</name>
        <dbReference type="ChEBI" id="CHEBI:18420"/>
    </cofactor>
</comment>
<dbReference type="PROSITE" id="PS51462">
    <property type="entry name" value="NUDIX"/>
    <property type="match status" value="1"/>
</dbReference>
<name>A0A5C0SAL7_CRATE</name>
<dbReference type="GO" id="GO:0019693">
    <property type="term" value="P:ribose phosphate metabolic process"/>
    <property type="evidence" value="ECO:0007669"/>
    <property type="project" value="TreeGrafter"/>
</dbReference>
<dbReference type="CDD" id="cd03424">
    <property type="entry name" value="NUDIX_ADPRase_Nudt5_UGPPase_Nudt14"/>
    <property type="match status" value="1"/>
</dbReference>
<dbReference type="GO" id="GO:0005829">
    <property type="term" value="C:cytosol"/>
    <property type="evidence" value="ECO:0007669"/>
    <property type="project" value="TreeGrafter"/>
</dbReference>
<evidence type="ECO:0000256" key="2">
    <source>
        <dbReference type="ARBA" id="ARBA00022801"/>
    </source>
</evidence>
<evidence type="ECO:0000256" key="1">
    <source>
        <dbReference type="ARBA" id="ARBA00001946"/>
    </source>
</evidence>
<accession>A0A5C0SAL7</accession>
<keyword evidence="5" id="KW-1185">Reference proteome</keyword>
<gene>
    <name evidence="4" type="ORF">FQB35_04185</name>
</gene>
<evidence type="ECO:0000313" key="5">
    <source>
        <dbReference type="Proteomes" id="UP000324646"/>
    </source>
</evidence>
<sequence>MKRIVLEDKTVFEGKIFKVHQQKIKREDGAIYHRDIVKKNGAVAVLPITENNEIVLVSEFRDALGKEVLTVPAGLLDKENEDIKDAAKRELKEETGIHEVYSLDYVGEIYSSEGFTNESTYCFLAKVNAASRKEVSLDENEQIDPNKMQFIPFEKALQMVDQNEFKSKATNYLLLIADRMNRKK</sequence>
<keyword evidence="2 4" id="KW-0378">Hydrolase</keyword>
<proteinExistence type="predicted"/>
<feature type="domain" description="Nudix hydrolase" evidence="3">
    <location>
        <begin position="38"/>
        <end position="173"/>
    </location>
</feature>
<dbReference type="KEGG" id="crs:FQB35_04185"/>
<dbReference type="InterPro" id="IPR015797">
    <property type="entry name" value="NUDIX_hydrolase-like_dom_sf"/>
</dbReference>
<dbReference type="RefSeq" id="WP_148808778.1">
    <property type="nucleotide sequence ID" value="NZ_CP042243.1"/>
</dbReference>
<dbReference type="PANTHER" id="PTHR11839:SF18">
    <property type="entry name" value="NUDIX HYDROLASE DOMAIN-CONTAINING PROTEIN"/>
    <property type="match status" value="1"/>
</dbReference>
<organism evidence="4 5">
    <name type="scientific">Crassaminicella thermophila</name>
    <dbReference type="NCBI Taxonomy" id="2599308"/>
    <lineage>
        <taxon>Bacteria</taxon>
        <taxon>Bacillati</taxon>
        <taxon>Bacillota</taxon>
        <taxon>Clostridia</taxon>
        <taxon>Eubacteriales</taxon>
        <taxon>Clostridiaceae</taxon>
        <taxon>Crassaminicella</taxon>
    </lineage>
</organism>
<dbReference type="OrthoDB" id="9806150at2"/>
<dbReference type="InterPro" id="IPR000086">
    <property type="entry name" value="NUDIX_hydrolase_dom"/>
</dbReference>
<reference evidence="4 5" key="1">
    <citation type="submission" date="2019-07" db="EMBL/GenBank/DDBJ databases">
        <title>Complete genome of Crassaminicella thermophila SY095.</title>
        <authorList>
            <person name="Li X."/>
        </authorList>
    </citation>
    <scope>NUCLEOTIDE SEQUENCE [LARGE SCALE GENOMIC DNA]</scope>
    <source>
        <strain evidence="4 5">SY095</strain>
    </source>
</reference>
<evidence type="ECO:0000313" key="4">
    <source>
        <dbReference type="EMBL" id="QEK11623.1"/>
    </source>
</evidence>
<dbReference type="Gene3D" id="3.90.79.10">
    <property type="entry name" value="Nucleoside Triphosphate Pyrophosphohydrolase"/>
    <property type="match status" value="1"/>
</dbReference>
<evidence type="ECO:0000259" key="3">
    <source>
        <dbReference type="PROSITE" id="PS51462"/>
    </source>
</evidence>
<dbReference type="PANTHER" id="PTHR11839">
    <property type="entry name" value="UDP/ADP-SUGAR PYROPHOSPHATASE"/>
    <property type="match status" value="1"/>
</dbReference>
<dbReference type="EMBL" id="CP042243">
    <property type="protein sequence ID" value="QEK11623.1"/>
    <property type="molecule type" value="Genomic_DNA"/>
</dbReference>